<evidence type="ECO:0000313" key="3">
    <source>
        <dbReference type="Proteomes" id="UP000005359"/>
    </source>
</evidence>
<dbReference type="Pfam" id="PF12673">
    <property type="entry name" value="SipL"/>
    <property type="match status" value="2"/>
</dbReference>
<organism evidence="2 3">
    <name type="scientific">Dorea formicigenerans ATCC 27755</name>
    <dbReference type="NCBI Taxonomy" id="411461"/>
    <lineage>
        <taxon>Bacteria</taxon>
        <taxon>Bacillati</taxon>
        <taxon>Bacillota</taxon>
        <taxon>Clostridia</taxon>
        <taxon>Lachnospirales</taxon>
        <taxon>Lachnospiraceae</taxon>
        <taxon>Dorea</taxon>
    </lineage>
</organism>
<dbReference type="PROSITE" id="PS51782">
    <property type="entry name" value="LYSM"/>
    <property type="match status" value="1"/>
</dbReference>
<name>B0G783_9FIRM</name>
<dbReference type="SUPFAM" id="SSF54106">
    <property type="entry name" value="LysM domain"/>
    <property type="match status" value="1"/>
</dbReference>
<reference evidence="2 3" key="1">
    <citation type="submission" date="2007-10" db="EMBL/GenBank/DDBJ databases">
        <title>Draft genome sequence of Dorea formicigenerans(ATCC 27755).</title>
        <authorList>
            <person name="Sudarsanam P."/>
            <person name="Ley R."/>
            <person name="Guruge J."/>
            <person name="Turnbaugh P.J."/>
            <person name="Mahowald M."/>
            <person name="Liep D."/>
            <person name="Gordon J."/>
        </authorList>
    </citation>
    <scope>NUCLEOTIDE SEQUENCE [LARGE SCALE GENOMIC DNA]</scope>
    <source>
        <strain evidence="2 3">ATCC 27755</strain>
    </source>
</reference>
<dbReference type="InterPro" id="IPR024300">
    <property type="entry name" value="SipL_SPOCS_dom"/>
</dbReference>
<dbReference type="CDD" id="cd00118">
    <property type="entry name" value="LysM"/>
    <property type="match status" value="1"/>
</dbReference>
<reference evidence="2 3" key="2">
    <citation type="submission" date="2007-10" db="EMBL/GenBank/DDBJ databases">
        <authorList>
            <person name="Fulton L."/>
            <person name="Clifton S."/>
            <person name="Fulton B."/>
            <person name="Xu J."/>
            <person name="Minx P."/>
            <person name="Pepin K.H."/>
            <person name="Johnson M."/>
            <person name="Thiruvilangam P."/>
            <person name="Bhonagiri V."/>
            <person name="Nash W.E."/>
            <person name="Wang C."/>
            <person name="Mardis E.R."/>
            <person name="Wilson R.K."/>
        </authorList>
    </citation>
    <scope>NUCLEOTIDE SEQUENCE [LARGE SCALE GENOMIC DNA]</scope>
    <source>
        <strain evidence="2 3">ATCC 27755</strain>
    </source>
</reference>
<dbReference type="SMART" id="SM00257">
    <property type="entry name" value="LysM"/>
    <property type="match status" value="1"/>
</dbReference>
<feature type="domain" description="LysM" evidence="1">
    <location>
        <begin position="486"/>
        <end position="529"/>
    </location>
</feature>
<gene>
    <name evidence="2" type="ORF">DORFOR_01814</name>
</gene>
<evidence type="ECO:0000259" key="1">
    <source>
        <dbReference type="PROSITE" id="PS51782"/>
    </source>
</evidence>
<dbReference type="EMBL" id="AAXA02000014">
    <property type="protein sequence ID" value="EDR46591.1"/>
    <property type="molecule type" value="Genomic_DNA"/>
</dbReference>
<dbReference type="InterPro" id="IPR036779">
    <property type="entry name" value="LysM_dom_sf"/>
</dbReference>
<dbReference type="Proteomes" id="UP000005359">
    <property type="component" value="Unassembled WGS sequence"/>
</dbReference>
<dbReference type="PaxDb" id="411461-DORFOR_01814"/>
<sequence>MGFLIQHYNKTNNKGDMCVNCEKKMLNIYRQGKTFTDQFYVDEDYNVPDTKADIREIIESDAVMEEIDLKLVENYIRITGRLAFQVLYVADNSDNTLSSLEGKIPFEEMYYVDETLEETLFLKAAQTELTVNLIHSRKINVKAMAEVTMSSDSQVSEEVTTGIESGEQIYTKYQEKQILTLHTVKKDTYRIKEQLTISGTKESIGNILWKEVLSRRLDTRLEADTLKLQGELLVFCLYESVDGKTDWICENVPYEGQVECFGAEEGMYHQIYPILTDALLEPAMDEDGEMRLLGIEATLSMRFFLCTEEKIQILDDLYSLKTCCVPAYTQCKVENVLMQNHSKCKIAERLSLPEIKDDILQICYSDARIQVEQMTVQDTGIQIEGVLHIRFMYVRPDDQIPFALWQGMIPFSWLLESNEVQADMTLDMMPSLEQLGISLLGNGEIEVKAVLAFRSFLRGKVTFRNIDSVEEKEIDYKVLEQRPGIIGYIVKEGDELWNLAKYYGTTKEGIMDINHMESEQLKCGDKLLIFKENASIL</sequence>
<proteinExistence type="predicted"/>
<dbReference type="STRING" id="411461.DORFOR_01814"/>
<evidence type="ECO:0000313" key="2">
    <source>
        <dbReference type="EMBL" id="EDR46591.1"/>
    </source>
</evidence>
<dbReference type="eggNOG" id="COG1388">
    <property type="taxonomic scope" value="Bacteria"/>
</dbReference>
<dbReference type="AlphaFoldDB" id="B0G783"/>
<accession>B0G783</accession>
<protein>
    <submittedName>
        <fullName evidence="2">LysM domain protein</fullName>
    </submittedName>
</protein>
<dbReference type="InterPro" id="IPR018392">
    <property type="entry name" value="LysM"/>
</dbReference>
<dbReference type="Pfam" id="PF01476">
    <property type="entry name" value="LysM"/>
    <property type="match status" value="1"/>
</dbReference>
<comment type="caution">
    <text evidence="2">The sequence shown here is derived from an EMBL/GenBank/DDBJ whole genome shotgun (WGS) entry which is preliminary data.</text>
</comment>
<dbReference type="Gene3D" id="3.10.350.10">
    <property type="entry name" value="LysM domain"/>
    <property type="match status" value="1"/>
</dbReference>